<name>A0A9N9J3C2_9GLOM</name>
<accession>A0A9N9J3C2</accession>
<dbReference type="OrthoDB" id="2428482at2759"/>
<dbReference type="EMBL" id="CAJVPY010017129">
    <property type="protein sequence ID" value="CAG8760484.1"/>
    <property type="molecule type" value="Genomic_DNA"/>
</dbReference>
<dbReference type="AlphaFoldDB" id="A0A9N9J3C2"/>
<protein>
    <submittedName>
        <fullName evidence="3">14859_t:CDS:1</fullName>
    </submittedName>
</protein>
<feature type="coiled-coil region" evidence="1">
    <location>
        <begin position="394"/>
        <end position="432"/>
    </location>
</feature>
<keyword evidence="1" id="KW-0175">Coiled coil</keyword>
<evidence type="ECO:0000256" key="2">
    <source>
        <dbReference type="SAM" id="MobiDB-lite"/>
    </source>
</evidence>
<dbReference type="Gene3D" id="1.10.510.10">
    <property type="entry name" value="Transferase(Phosphotransferase) domain 1"/>
    <property type="match status" value="1"/>
</dbReference>
<sequence>MGIKCCKPKILEEKDDVLSALDVSLHPNISSIAKKSSPVGKCRDCRKPNTDIYKKIRAYLQNSNFEDRTTIKIYGFTQDPHTQDYMIVTEYANQGNLRSFLVQNHRVLNWERRLRMLFRWYFNLEQKRSSDIIPTFNEADPKKPSGNGLNRLAVDPAVLKIHPDAHYTSRPLNFMDLPEPTNFFSRVRHDSAFASAKRNGYPYESVRRQDEHPPLPQVDLEQLRTPSMAISGPIYTALLRKHYRADKIFFNELEHKDLDNVDNVDNDTSSHSQAEISEVASTRYSEILSTPESERKSINYSRYSLALVAELQRRSTPRLIDQLRKGKTREYPETRGIIIPEKHKNRYSNDTVNTLNNVKSSRKNSINSSNGKSTRTTKQIKFNNYSEYSDQNYINAYNNQLKELQQLHQQQLQDLQFQQQQQQQNIQQQQQQQLQDIQSKQQLQDVQRLQEIQQHQLQDIQQHQLQNTKQQELHELQQHELHELQHELHQDIQQQQQQFQDIQQLQSIHQQEIQLHQENVYYDSDQISGEMEEFDMEDIDVLQYVRRQPIVQQARRLKITSYPSVFITRIQHNPMSSSSSISGL</sequence>
<comment type="caution">
    <text evidence="3">The sequence shown here is derived from an EMBL/GenBank/DDBJ whole genome shotgun (WGS) entry which is preliminary data.</text>
</comment>
<evidence type="ECO:0000313" key="3">
    <source>
        <dbReference type="EMBL" id="CAG8760484.1"/>
    </source>
</evidence>
<gene>
    <name evidence="3" type="ORF">DERYTH_LOCUS17774</name>
</gene>
<evidence type="ECO:0000313" key="4">
    <source>
        <dbReference type="Proteomes" id="UP000789405"/>
    </source>
</evidence>
<dbReference type="InterPro" id="IPR011009">
    <property type="entry name" value="Kinase-like_dom_sf"/>
</dbReference>
<feature type="compositionally biased region" description="Low complexity" evidence="2">
    <location>
        <begin position="359"/>
        <end position="373"/>
    </location>
</feature>
<reference evidence="3" key="1">
    <citation type="submission" date="2021-06" db="EMBL/GenBank/DDBJ databases">
        <authorList>
            <person name="Kallberg Y."/>
            <person name="Tangrot J."/>
            <person name="Rosling A."/>
        </authorList>
    </citation>
    <scope>NUCLEOTIDE SEQUENCE</scope>
    <source>
        <strain evidence="3">MA453B</strain>
    </source>
</reference>
<proteinExistence type="predicted"/>
<dbReference type="SUPFAM" id="SSF56112">
    <property type="entry name" value="Protein kinase-like (PK-like)"/>
    <property type="match status" value="1"/>
</dbReference>
<organism evidence="3 4">
    <name type="scientific">Dentiscutata erythropus</name>
    <dbReference type="NCBI Taxonomy" id="1348616"/>
    <lineage>
        <taxon>Eukaryota</taxon>
        <taxon>Fungi</taxon>
        <taxon>Fungi incertae sedis</taxon>
        <taxon>Mucoromycota</taxon>
        <taxon>Glomeromycotina</taxon>
        <taxon>Glomeromycetes</taxon>
        <taxon>Diversisporales</taxon>
        <taxon>Gigasporaceae</taxon>
        <taxon>Dentiscutata</taxon>
    </lineage>
</organism>
<evidence type="ECO:0000256" key="1">
    <source>
        <dbReference type="SAM" id="Coils"/>
    </source>
</evidence>
<feature type="region of interest" description="Disordered" evidence="2">
    <location>
        <begin position="359"/>
        <end position="378"/>
    </location>
</feature>
<keyword evidence="4" id="KW-1185">Reference proteome</keyword>
<dbReference type="Proteomes" id="UP000789405">
    <property type="component" value="Unassembled WGS sequence"/>
</dbReference>